<reference evidence="2" key="1">
    <citation type="submission" date="2021-07" db="EMBL/GenBank/DDBJ databases">
        <authorList>
            <person name="Catto M.A."/>
            <person name="Jacobson A."/>
            <person name="Kennedy G."/>
            <person name="Labadie P."/>
            <person name="Hunt B.G."/>
            <person name="Srinivasan R."/>
        </authorList>
    </citation>
    <scope>NUCLEOTIDE SEQUENCE</scope>
    <source>
        <strain evidence="2">PL_HMW_Pooled</strain>
        <tissue evidence="2">Head</tissue>
    </source>
</reference>
<proteinExistence type="predicted"/>
<accession>A0AAE1H9J6</accession>
<reference evidence="2" key="2">
    <citation type="journal article" date="2023" name="BMC Genomics">
        <title>Pest status, molecular evolution, and epigenetic factors derived from the genome assembly of Frankliniella fusca, a thysanopteran phytovirus vector.</title>
        <authorList>
            <person name="Catto M.A."/>
            <person name="Labadie P.E."/>
            <person name="Jacobson A.L."/>
            <person name="Kennedy G.G."/>
            <person name="Srinivasan R."/>
            <person name="Hunt B.G."/>
        </authorList>
    </citation>
    <scope>NUCLEOTIDE SEQUENCE</scope>
    <source>
        <strain evidence="2">PL_HMW_Pooled</strain>
    </source>
</reference>
<comment type="caution">
    <text evidence="2">The sequence shown here is derived from an EMBL/GenBank/DDBJ whole genome shotgun (WGS) entry which is preliminary data.</text>
</comment>
<evidence type="ECO:0000313" key="3">
    <source>
        <dbReference type="Proteomes" id="UP001219518"/>
    </source>
</evidence>
<gene>
    <name evidence="2" type="ORF">KUF71_006787</name>
</gene>
<protein>
    <submittedName>
        <fullName evidence="2">ATP-dependent RNA helicase DDX12</fullName>
    </submittedName>
</protein>
<evidence type="ECO:0000256" key="1">
    <source>
        <dbReference type="SAM" id="MobiDB-lite"/>
    </source>
</evidence>
<dbReference type="AlphaFoldDB" id="A0AAE1H9J6"/>
<keyword evidence="3" id="KW-1185">Reference proteome</keyword>
<organism evidence="2 3">
    <name type="scientific">Frankliniella fusca</name>
    <dbReference type="NCBI Taxonomy" id="407009"/>
    <lineage>
        <taxon>Eukaryota</taxon>
        <taxon>Metazoa</taxon>
        <taxon>Ecdysozoa</taxon>
        <taxon>Arthropoda</taxon>
        <taxon>Hexapoda</taxon>
        <taxon>Insecta</taxon>
        <taxon>Pterygota</taxon>
        <taxon>Neoptera</taxon>
        <taxon>Paraneoptera</taxon>
        <taxon>Thysanoptera</taxon>
        <taxon>Terebrantia</taxon>
        <taxon>Thripoidea</taxon>
        <taxon>Thripidae</taxon>
        <taxon>Frankliniella</taxon>
    </lineage>
</organism>
<keyword evidence="2" id="KW-0347">Helicase</keyword>
<evidence type="ECO:0000313" key="2">
    <source>
        <dbReference type="EMBL" id="KAK3917203.1"/>
    </source>
</evidence>
<dbReference type="EMBL" id="JAHWGI010000700">
    <property type="protein sequence ID" value="KAK3917203.1"/>
    <property type="molecule type" value="Genomic_DNA"/>
</dbReference>
<keyword evidence="2" id="KW-0378">Hydrolase</keyword>
<feature type="region of interest" description="Disordered" evidence="1">
    <location>
        <begin position="45"/>
        <end position="72"/>
    </location>
</feature>
<dbReference type="Proteomes" id="UP001219518">
    <property type="component" value="Unassembled WGS sequence"/>
</dbReference>
<sequence length="72" mass="8029">MLRNENASLHTLQLSARNAIDARNLPLHSPRNETICIDAVMEAARGPDPEEDPEWDPDERRQRVPDDAAVGA</sequence>
<keyword evidence="2" id="KW-0547">Nucleotide-binding</keyword>
<dbReference type="GO" id="GO:0004386">
    <property type="term" value="F:helicase activity"/>
    <property type="evidence" value="ECO:0007669"/>
    <property type="project" value="UniProtKB-KW"/>
</dbReference>
<name>A0AAE1H9J6_9NEOP</name>
<keyword evidence="2" id="KW-0067">ATP-binding</keyword>